<evidence type="ECO:0000256" key="3">
    <source>
        <dbReference type="ARBA" id="ARBA00023274"/>
    </source>
</evidence>
<dbReference type="GO" id="GO:0019843">
    <property type="term" value="F:rRNA binding"/>
    <property type="evidence" value="ECO:0007669"/>
    <property type="project" value="UniProtKB-UniRule"/>
</dbReference>
<name>A0A6N7EWG3_9GAMM</name>
<keyword evidence="2 5" id="KW-0689">Ribosomal protein</keyword>
<dbReference type="FunCoup" id="A0A6N7EWG3">
    <property type="interactions" value="563"/>
</dbReference>
<keyword evidence="3 5" id="KW-0687">Ribonucleoprotein</keyword>
<sequence>MNRIKKGDEVIIIAGKNKGNTGTVESVKDDRVVITGQNLVTKHIKGNPMTGETGGLIKKEAAIHTSNVMLVEDGKGVRVGFRDEAGKKVRFSKKSGATI</sequence>
<keyword evidence="5" id="KW-0694">RNA-binding</keyword>
<evidence type="ECO:0000313" key="9">
    <source>
        <dbReference type="Proteomes" id="UP000471298"/>
    </source>
</evidence>
<comment type="subunit">
    <text evidence="5">Part of the 50S ribosomal subunit.</text>
</comment>
<keyword evidence="9" id="KW-1185">Reference proteome</keyword>
<dbReference type="InterPro" id="IPR014722">
    <property type="entry name" value="Rib_uL2_dom2"/>
</dbReference>
<organism evidence="8 9">
    <name type="scientific">Ostreibacterium oceani</name>
    <dbReference type="NCBI Taxonomy" id="2654998"/>
    <lineage>
        <taxon>Bacteria</taxon>
        <taxon>Pseudomonadati</taxon>
        <taxon>Pseudomonadota</taxon>
        <taxon>Gammaproteobacteria</taxon>
        <taxon>Cardiobacteriales</taxon>
        <taxon>Ostreibacteriaceae</taxon>
        <taxon>Ostreibacterium</taxon>
    </lineage>
</organism>
<evidence type="ECO:0000256" key="2">
    <source>
        <dbReference type="ARBA" id="ARBA00022980"/>
    </source>
</evidence>
<gene>
    <name evidence="5 8" type="primary">rplX</name>
    <name evidence="8" type="ORF">GCU85_03265</name>
</gene>
<dbReference type="GO" id="GO:0003735">
    <property type="term" value="F:structural constituent of ribosome"/>
    <property type="evidence" value="ECO:0007669"/>
    <property type="project" value="InterPro"/>
</dbReference>
<dbReference type="Gene3D" id="2.30.30.30">
    <property type="match status" value="1"/>
</dbReference>
<dbReference type="Pfam" id="PF17136">
    <property type="entry name" value="ribosomal_L24"/>
    <property type="match status" value="1"/>
</dbReference>
<dbReference type="Pfam" id="PF00467">
    <property type="entry name" value="KOW"/>
    <property type="match status" value="1"/>
</dbReference>
<dbReference type="GO" id="GO:0006412">
    <property type="term" value="P:translation"/>
    <property type="evidence" value="ECO:0007669"/>
    <property type="project" value="UniProtKB-UniRule"/>
</dbReference>
<comment type="caution">
    <text evidence="8">The sequence shown here is derived from an EMBL/GenBank/DDBJ whole genome shotgun (WGS) entry which is preliminary data.</text>
</comment>
<proteinExistence type="inferred from homology"/>
<keyword evidence="5" id="KW-0699">rRNA-binding</keyword>
<dbReference type="SUPFAM" id="SSF50104">
    <property type="entry name" value="Translation proteins SH3-like domain"/>
    <property type="match status" value="1"/>
</dbReference>
<dbReference type="InterPro" id="IPR003256">
    <property type="entry name" value="Ribosomal_uL24"/>
</dbReference>
<comment type="function">
    <text evidence="5">One of the proteins that surrounds the polypeptide exit tunnel on the outside of the subunit.</text>
</comment>
<dbReference type="CDD" id="cd06089">
    <property type="entry name" value="KOW_RPL26"/>
    <property type="match status" value="1"/>
</dbReference>
<dbReference type="InterPro" id="IPR057264">
    <property type="entry name" value="Ribosomal_uL24_C"/>
</dbReference>
<protein>
    <recommendedName>
        <fullName evidence="4 5">Large ribosomal subunit protein uL24</fullName>
    </recommendedName>
</protein>
<dbReference type="InParanoid" id="A0A6N7EWG3"/>
<comment type="function">
    <text evidence="5">One of two assembly initiator proteins, it binds directly to the 5'-end of the 23S rRNA, where it nucleates assembly of the 50S subunit.</text>
</comment>
<comment type="similarity">
    <text evidence="1 5 6">Belongs to the universal ribosomal protein uL24 family.</text>
</comment>
<evidence type="ECO:0000313" key="8">
    <source>
        <dbReference type="EMBL" id="MPV85759.1"/>
    </source>
</evidence>
<dbReference type="GO" id="GO:0005840">
    <property type="term" value="C:ribosome"/>
    <property type="evidence" value="ECO:0007669"/>
    <property type="project" value="UniProtKB-KW"/>
</dbReference>
<dbReference type="Proteomes" id="UP000471298">
    <property type="component" value="Unassembled WGS sequence"/>
</dbReference>
<feature type="domain" description="KOW" evidence="7">
    <location>
        <begin position="3"/>
        <end position="30"/>
    </location>
</feature>
<evidence type="ECO:0000256" key="6">
    <source>
        <dbReference type="RuleBase" id="RU003477"/>
    </source>
</evidence>
<dbReference type="InterPro" id="IPR005824">
    <property type="entry name" value="KOW"/>
</dbReference>
<dbReference type="GO" id="GO:1990904">
    <property type="term" value="C:ribonucleoprotein complex"/>
    <property type="evidence" value="ECO:0007669"/>
    <property type="project" value="UniProtKB-KW"/>
</dbReference>
<dbReference type="PANTHER" id="PTHR12903">
    <property type="entry name" value="MITOCHONDRIAL RIBOSOMAL PROTEIN L24"/>
    <property type="match status" value="1"/>
</dbReference>
<accession>A0A6N7EWG3</accession>
<dbReference type="EMBL" id="WHNW01000002">
    <property type="protein sequence ID" value="MPV85759.1"/>
    <property type="molecule type" value="Genomic_DNA"/>
</dbReference>
<evidence type="ECO:0000256" key="5">
    <source>
        <dbReference type="HAMAP-Rule" id="MF_01326"/>
    </source>
</evidence>
<dbReference type="RefSeq" id="WP_152809301.1">
    <property type="nucleotide sequence ID" value="NZ_WHNW01000002.1"/>
</dbReference>
<evidence type="ECO:0000259" key="7">
    <source>
        <dbReference type="SMART" id="SM00739"/>
    </source>
</evidence>
<dbReference type="NCBIfam" id="TIGR01079">
    <property type="entry name" value="rplX_bact"/>
    <property type="match status" value="1"/>
</dbReference>
<evidence type="ECO:0000256" key="4">
    <source>
        <dbReference type="ARBA" id="ARBA00035206"/>
    </source>
</evidence>
<evidence type="ECO:0000256" key="1">
    <source>
        <dbReference type="ARBA" id="ARBA00010618"/>
    </source>
</evidence>
<dbReference type="HAMAP" id="MF_01326_B">
    <property type="entry name" value="Ribosomal_uL24_B"/>
    <property type="match status" value="1"/>
</dbReference>
<dbReference type="SMART" id="SM00739">
    <property type="entry name" value="KOW"/>
    <property type="match status" value="1"/>
</dbReference>
<dbReference type="InterPro" id="IPR005825">
    <property type="entry name" value="Ribosomal_uL24_CS"/>
</dbReference>
<dbReference type="InterPro" id="IPR008991">
    <property type="entry name" value="Translation_prot_SH3-like_sf"/>
</dbReference>
<dbReference type="AlphaFoldDB" id="A0A6N7EWG3"/>
<reference evidence="8 9" key="1">
    <citation type="submission" date="2019-10" db="EMBL/GenBank/DDBJ databases">
        <title>Cardiobacteriales fam. a chemoheterotrophic member of the order Cardiobacteriales, and proposal of Cardiobacteriales fam. nov.</title>
        <authorList>
            <person name="Wang C."/>
        </authorList>
    </citation>
    <scope>NUCLEOTIDE SEQUENCE [LARGE SCALE GENOMIC DNA]</scope>
    <source>
        <strain evidence="8 9">ML27</strain>
    </source>
</reference>
<dbReference type="InterPro" id="IPR041988">
    <property type="entry name" value="Ribosomal_uL24_KOW"/>
</dbReference>
<dbReference type="PROSITE" id="PS01108">
    <property type="entry name" value="RIBOSOMAL_L24"/>
    <property type="match status" value="1"/>
</dbReference>